<dbReference type="GO" id="GO:0009055">
    <property type="term" value="F:electron transfer activity"/>
    <property type="evidence" value="ECO:0007669"/>
    <property type="project" value="TreeGrafter"/>
</dbReference>
<comment type="cofactor">
    <cofactor evidence="1">
        <name>[4Fe-4S] cluster</name>
        <dbReference type="ChEBI" id="CHEBI:49883"/>
    </cofactor>
</comment>
<dbReference type="GO" id="GO:0030313">
    <property type="term" value="C:cell envelope"/>
    <property type="evidence" value="ECO:0007669"/>
    <property type="project" value="UniProtKB-SubCell"/>
</dbReference>
<evidence type="ECO:0000256" key="3">
    <source>
        <dbReference type="ARBA" id="ARBA00010312"/>
    </source>
</evidence>
<evidence type="ECO:0000256" key="7">
    <source>
        <dbReference type="ARBA" id="ARBA00023004"/>
    </source>
</evidence>
<dbReference type="GO" id="GO:0009061">
    <property type="term" value="P:anaerobic respiration"/>
    <property type="evidence" value="ECO:0007669"/>
    <property type="project" value="TreeGrafter"/>
</dbReference>
<evidence type="ECO:0000313" key="11">
    <source>
        <dbReference type="Proteomes" id="UP000051861"/>
    </source>
</evidence>
<dbReference type="PROSITE" id="PS51669">
    <property type="entry name" value="4FE4S_MOW_BIS_MGD"/>
    <property type="match status" value="1"/>
</dbReference>
<dbReference type="InterPro" id="IPR006963">
    <property type="entry name" value="Mopterin_OxRdtase_4Fe-4S_dom"/>
</dbReference>
<evidence type="ECO:0000256" key="1">
    <source>
        <dbReference type="ARBA" id="ARBA00001966"/>
    </source>
</evidence>
<keyword evidence="4" id="KW-0004">4Fe-4S</keyword>
<keyword evidence="5" id="KW-0479">Metal-binding</keyword>
<dbReference type="PANTHER" id="PTHR43598">
    <property type="entry name" value="TUNGSTEN-CONTAINING FORMYLMETHANOFURAN DEHYDROGENASE 2 SUBUNIT B"/>
    <property type="match status" value="1"/>
</dbReference>
<keyword evidence="8" id="KW-0411">Iron-sulfur</keyword>
<protein>
    <submittedName>
        <fullName evidence="10">Formate dehydrogenase</fullName>
    </submittedName>
</protein>
<name>A0A0S7XUP9_UNCSA</name>
<comment type="subcellular location">
    <subcellularLocation>
        <location evidence="2">Cell envelope</location>
    </subcellularLocation>
</comment>
<evidence type="ECO:0000256" key="6">
    <source>
        <dbReference type="ARBA" id="ARBA00023002"/>
    </source>
</evidence>
<gene>
    <name evidence="10" type="ORF">AMJ44_08820</name>
</gene>
<dbReference type="InterPro" id="IPR019546">
    <property type="entry name" value="TAT_signal_bac_arc"/>
</dbReference>
<dbReference type="GO" id="GO:0030151">
    <property type="term" value="F:molybdenum ion binding"/>
    <property type="evidence" value="ECO:0007669"/>
    <property type="project" value="TreeGrafter"/>
</dbReference>
<dbReference type="NCBIfam" id="TIGR01409">
    <property type="entry name" value="TAT_signal_seq"/>
    <property type="match status" value="1"/>
</dbReference>
<evidence type="ECO:0000256" key="2">
    <source>
        <dbReference type="ARBA" id="ARBA00004196"/>
    </source>
</evidence>
<dbReference type="Gene3D" id="3.40.50.740">
    <property type="match status" value="1"/>
</dbReference>
<dbReference type="AlphaFoldDB" id="A0A0S7XUP9"/>
<dbReference type="InterPro" id="IPR006311">
    <property type="entry name" value="TAT_signal"/>
</dbReference>
<comment type="caution">
    <text evidence="10">The sequence shown here is derived from an EMBL/GenBank/DDBJ whole genome shotgun (WGS) entry which is preliminary data.</text>
</comment>
<dbReference type="PANTHER" id="PTHR43598:SF1">
    <property type="entry name" value="FORMATE DEHYDROGENASE-O MAJOR SUBUNIT"/>
    <property type="match status" value="1"/>
</dbReference>
<organism evidence="10 11">
    <name type="scientific">candidate division WOR-1 bacterium DG_54_3</name>
    <dbReference type="NCBI Taxonomy" id="1703775"/>
    <lineage>
        <taxon>Bacteria</taxon>
        <taxon>Bacillati</taxon>
        <taxon>Saganbacteria</taxon>
    </lineage>
</organism>
<proteinExistence type="inferred from homology"/>
<evidence type="ECO:0000313" key="10">
    <source>
        <dbReference type="EMBL" id="KPJ66150.1"/>
    </source>
</evidence>
<dbReference type="PATRIC" id="fig|1703775.3.peg.3470"/>
<dbReference type="GO" id="GO:0016491">
    <property type="term" value="F:oxidoreductase activity"/>
    <property type="evidence" value="ECO:0007669"/>
    <property type="project" value="UniProtKB-KW"/>
</dbReference>
<feature type="domain" description="4Fe-4S Mo/W bis-MGD-type" evidence="9">
    <location>
        <begin position="43"/>
        <end position="124"/>
    </location>
</feature>
<dbReference type="Pfam" id="PF04879">
    <property type="entry name" value="Molybdop_Fe4S4"/>
    <property type="match status" value="1"/>
</dbReference>
<accession>A0A0S7XUP9</accession>
<dbReference type="Proteomes" id="UP000051861">
    <property type="component" value="Unassembled WGS sequence"/>
</dbReference>
<dbReference type="EMBL" id="LIZX01000089">
    <property type="protein sequence ID" value="KPJ66150.1"/>
    <property type="molecule type" value="Genomic_DNA"/>
</dbReference>
<keyword evidence="7" id="KW-0408">Iron</keyword>
<reference evidence="10 11" key="1">
    <citation type="journal article" date="2015" name="Microbiome">
        <title>Genomic resolution of linkages in carbon, nitrogen, and sulfur cycling among widespread estuary sediment bacteria.</title>
        <authorList>
            <person name="Baker B.J."/>
            <person name="Lazar C.S."/>
            <person name="Teske A.P."/>
            <person name="Dick G.J."/>
        </authorList>
    </citation>
    <scope>NUCLEOTIDE SEQUENCE [LARGE SCALE GENOMIC DNA]</scope>
    <source>
        <strain evidence="10">DG_54_3</strain>
    </source>
</reference>
<evidence type="ECO:0000259" key="9">
    <source>
        <dbReference type="PROSITE" id="PS51669"/>
    </source>
</evidence>
<comment type="similarity">
    <text evidence="3">Belongs to the prokaryotic molybdopterin-containing oxidoreductase family.</text>
</comment>
<dbReference type="SMART" id="SM00926">
    <property type="entry name" value="Molybdop_Fe4S4"/>
    <property type="match status" value="1"/>
</dbReference>
<evidence type="ECO:0000256" key="4">
    <source>
        <dbReference type="ARBA" id="ARBA00022485"/>
    </source>
</evidence>
<dbReference type="Gene3D" id="2.20.25.90">
    <property type="entry name" value="ADC-like domains"/>
    <property type="match status" value="1"/>
</dbReference>
<dbReference type="PROSITE" id="PS51318">
    <property type="entry name" value="TAT"/>
    <property type="match status" value="1"/>
</dbReference>
<keyword evidence="6" id="KW-0560">Oxidoreductase</keyword>
<sequence length="213" mass="23755">MRISRRGFLKISGGVTGGAILGTLGVHLRTSQAYAQTLKTRYAKETTTICPYCGVGCSEIVSVEEIPGATPQDPRFRGSPYDWRFQPSGATRVINIEGDPDHPINQGSLCSKGEALIQVANNERRMTKVLYRAPYSEKWEERTWDWALPEIGKRIKKTRDENWMAKDGQGRVVNRTEALAGLGGAALDNEECYLWSKLARALGIVYLEHQARI</sequence>
<dbReference type="SUPFAM" id="SSF53706">
    <property type="entry name" value="Formate dehydrogenase/DMSO reductase, domains 1-3"/>
    <property type="match status" value="1"/>
</dbReference>
<evidence type="ECO:0000256" key="5">
    <source>
        <dbReference type="ARBA" id="ARBA00022723"/>
    </source>
</evidence>
<dbReference type="GO" id="GO:0051539">
    <property type="term" value="F:4 iron, 4 sulfur cluster binding"/>
    <property type="evidence" value="ECO:0007669"/>
    <property type="project" value="UniProtKB-KW"/>
</dbReference>
<evidence type="ECO:0000256" key="8">
    <source>
        <dbReference type="ARBA" id="ARBA00023014"/>
    </source>
</evidence>